<comment type="caution">
    <text evidence="2">The sequence shown here is derived from an EMBL/GenBank/DDBJ whole genome shotgun (WGS) entry which is preliminary data.</text>
</comment>
<feature type="transmembrane region" description="Helical" evidence="1">
    <location>
        <begin position="6"/>
        <end position="24"/>
    </location>
</feature>
<evidence type="ECO:0000313" key="2">
    <source>
        <dbReference type="EMBL" id="GFQ93647.1"/>
    </source>
</evidence>
<dbReference type="OrthoDB" id="6495421at2759"/>
<dbReference type="EMBL" id="BMAO01004293">
    <property type="protein sequence ID" value="GFQ93647.1"/>
    <property type="molecule type" value="Genomic_DNA"/>
</dbReference>
<gene>
    <name evidence="2" type="ORF">TNCT_514951</name>
</gene>
<organism evidence="2 3">
    <name type="scientific">Trichonephila clavata</name>
    <name type="common">Joro spider</name>
    <name type="synonym">Nephila clavata</name>
    <dbReference type="NCBI Taxonomy" id="2740835"/>
    <lineage>
        <taxon>Eukaryota</taxon>
        <taxon>Metazoa</taxon>
        <taxon>Ecdysozoa</taxon>
        <taxon>Arthropoda</taxon>
        <taxon>Chelicerata</taxon>
        <taxon>Arachnida</taxon>
        <taxon>Araneae</taxon>
        <taxon>Araneomorphae</taxon>
        <taxon>Entelegynae</taxon>
        <taxon>Araneoidea</taxon>
        <taxon>Nephilidae</taxon>
        <taxon>Trichonephila</taxon>
    </lineage>
</organism>
<protein>
    <submittedName>
        <fullName evidence="2">Uncharacterized protein</fullName>
    </submittedName>
</protein>
<evidence type="ECO:0000313" key="3">
    <source>
        <dbReference type="Proteomes" id="UP000887116"/>
    </source>
</evidence>
<evidence type="ECO:0000256" key="1">
    <source>
        <dbReference type="SAM" id="Phobius"/>
    </source>
</evidence>
<keyword evidence="1" id="KW-0812">Transmembrane</keyword>
<keyword evidence="3" id="KW-1185">Reference proteome</keyword>
<keyword evidence="1" id="KW-1133">Transmembrane helix</keyword>
<sequence>MHLHPVLCNNFGIFSPTYVLFYLLRKHKPFIFRDLATCTHVFVRTSLQPPYEGPYPVIKRSIQFLIQIKSEKSRDVRACITEMESENITTFSKASFLNNN</sequence>
<name>A0A8X6IFT2_TRICU</name>
<reference evidence="2" key="1">
    <citation type="submission" date="2020-07" db="EMBL/GenBank/DDBJ databases">
        <title>Multicomponent nature underlies the extraordinary mechanical properties of spider dragline silk.</title>
        <authorList>
            <person name="Kono N."/>
            <person name="Nakamura H."/>
            <person name="Mori M."/>
            <person name="Yoshida Y."/>
            <person name="Ohtoshi R."/>
            <person name="Malay A.D."/>
            <person name="Moran D.A.P."/>
            <person name="Tomita M."/>
            <person name="Numata K."/>
            <person name="Arakawa K."/>
        </authorList>
    </citation>
    <scope>NUCLEOTIDE SEQUENCE</scope>
</reference>
<accession>A0A8X6IFT2</accession>
<dbReference type="AlphaFoldDB" id="A0A8X6IFT2"/>
<dbReference type="Proteomes" id="UP000887116">
    <property type="component" value="Unassembled WGS sequence"/>
</dbReference>
<proteinExistence type="predicted"/>
<keyword evidence="1" id="KW-0472">Membrane</keyword>